<organism evidence="2 3">
    <name type="scientific">Parthenolecanium corni</name>
    <dbReference type="NCBI Taxonomy" id="536013"/>
    <lineage>
        <taxon>Eukaryota</taxon>
        <taxon>Metazoa</taxon>
        <taxon>Ecdysozoa</taxon>
        <taxon>Arthropoda</taxon>
        <taxon>Hexapoda</taxon>
        <taxon>Insecta</taxon>
        <taxon>Pterygota</taxon>
        <taxon>Neoptera</taxon>
        <taxon>Paraneoptera</taxon>
        <taxon>Hemiptera</taxon>
        <taxon>Sternorrhyncha</taxon>
        <taxon>Coccoidea</taxon>
        <taxon>Coccidae</taxon>
        <taxon>Parthenolecanium</taxon>
    </lineage>
</organism>
<dbReference type="InterPro" id="IPR026082">
    <property type="entry name" value="ABCA"/>
</dbReference>
<sequence length="403" mass="45336">MNGFAGLQLALDTAFIQLRDPDFDYSQKWFAKLRSNIEFNQLYNCDDTHQTKFFEKAPNTLEISIKIIDLFKRVGEVSPDQRNASSSTKFDIMSHGSLVYRLTKVFVKNRTPYVAVKDVYFSVRAGECFGLLGVNGAGKSTCFKMLTGDLLPTDGDSSIKNKWLRSNRSSCNRGTEHLWNCRARATLTVVSNKKDIPNSFRSGKSKKDTEEPEFQSEIHKTRFLDEGVTTIRVVMTTIIRLALPMLLLDPKAIGCTIGKSSDDDVATNISPPAFTLDDDPRLSSLSVVVVCRFEMFSPVLTTHKTNPVMMNFSKEDFKESMDDNKLCFTFEFSKQKFSELELNKAVYSPKYSVADVTLKILIKKRVAKKSKVVNEGEMEINSKSFGIGIPVLARQGHQCVVSL</sequence>
<dbReference type="PANTHER" id="PTHR19229:SF250">
    <property type="entry name" value="ABC TRANSPORTER DOMAIN-CONTAINING PROTEIN-RELATED"/>
    <property type="match status" value="1"/>
</dbReference>
<evidence type="ECO:0000259" key="1">
    <source>
        <dbReference type="Pfam" id="PF00005"/>
    </source>
</evidence>
<accession>A0AAN9T767</accession>
<dbReference type="GO" id="GO:0005319">
    <property type="term" value="F:lipid transporter activity"/>
    <property type="evidence" value="ECO:0007669"/>
    <property type="project" value="TreeGrafter"/>
</dbReference>
<evidence type="ECO:0000313" key="3">
    <source>
        <dbReference type="Proteomes" id="UP001367676"/>
    </source>
</evidence>
<comment type="caution">
    <text evidence="2">The sequence shown here is derived from an EMBL/GenBank/DDBJ whole genome shotgun (WGS) entry which is preliminary data.</text>
</comment>
<name>A0AAN9T767_9HEMI</name>
<keyword evidence="3" id="KW-1185">Reference proteome</keyword>
<dbReference type="SUPFAM" id="SSF52540">
    <property type="entry name" value="P-loop containing nucleoside triphosphate hydrolases"/>
    <property type="match status" value="1"/>
</dbReference>
<dbReference type="GO" id="GO:0016887">
    <property type="term" value="F:ATP hydrolysis activity"/>
    <property type="evidence" value="ECO:0007669"/>
    <property type="project" value="InterPro"/>
</dbReference>
<dbReference type="Proteomes" id="UP001367676">
    <property type="component" value="Unassembled WGS sequence"/>
</dbReference>
<gene>
    <name evidence="2" type="ORF">V9T40_011036</name>
</gene>
<feature type="domain" description="ABC transporter" evidence="1">
    <location>
        <begin position="116"/>
        <end position="174"/>
    </location>
</feature>
<dbReference type="PANTHER" id="PTHR19229">
    <property type="entry name" value="ATP-BINDING CASSETTE TRANSPORTER SUBFAMILY A ABCA"/>
    <property type="match status" value="1"/>
</dbReference>
<dbReference type="AlphaFoldDB" id="A0AAN9T767"/>
<protein>
    <recommendedName>
        <fullName evidence="1">ABC transporter domain-containing protein</fullName>
    </recommendedName>
</protein>
<reference evidence="2 3" key="1">
    <citation type="submission" date="2024-03" db="EMBL/GenBank/DDBJ databases">
        <title>Adaptation during the transition from Ophiocordyceps entomopathogen to insect associate is accompanied by gene loss and intensified selection.</title>
        <authorList>
            <person name="Ward C.M."/>
            <person name="Onetto C.A."/>
            <person name="Borneman A.R."/>
        </authorList>
    </citation>
    <scope>NUCLEOTIDE SEQUENCE [LARGE SCALE GENOMIC DNA]</scope>
    <source>
        <strain evidence="2">AWRI1</strain>
        <tissue evidence="2">Single Adult Female</tissue>
    </source>
</reference>
<proteinExistence type="predicted"/>
<dbReference type="GO" id="GO:0016020">
    <property type="term" value="C:membrane"/>
    <property type="evidence" value="ECO:0007669"/>
    <property type="project" value="InterPro"/>
</dbReference>
<dbReference type="EMBL" id="JBBCAQ010000037">
    <property type="protein sequence ID" value="KAK7573845.1"/>
    <property type="molecule type" value="Genomic_DNA"/>
</dbReference>
<dbReference type="Gene3D" id="3.40.50.300">
    <property type="entry name" value="P-loop containing nucleotide triphosphate hydrolases"/>
    <property type="match status" value="1"/>
</dbReference>
<dbReference type="GO" id="GO:0140359">
    <property type="term" value="F:ABC-type transporter activity"/>
    <property type="evidence" value="ECO:0007669"/>
    <property type="project" value="InterPro"/>
</dbReference>
<evidence type="ECO:0000313" key="2">
    <source>
        <dbReference type="EMBL" id="KAK7573845.1"/>
    </source>
</evidence>
<dbReference type="GO" id="GO:0005524">
    <property type="term" value="F:ATP binding"/>
    <property type="evidence" value="ECO:0007669"/>
    <property type="project" value="InterPro"/>
</dbReference>
<dbReference type="Pfam" id="PF00005">
    <property type="entry name" value="ABC_tran"/>
    <property type="match status" value="1"/>
</dbReference>
<dbReference type="InterPro" id="IPR003439">
    <property type="entry name" value="ABC_transporter-like_ATP-bd"/>
</dbReference>
<dbReference type="InterPro" id="IPR027417">
    <property type="entry name" value="P-loop_NTPase"/>
</dbReference>